<evidence type="ECO:0000313" key="14">
    <source>
        <dbReference type="EMBL" id="KAG6529493.1"/>
    </source>
</evidence>
<dbReference type="EMBL" id="JACMSC010000003">
    <property type="protein sequence ID" value="KAG6529493.1"/>
    <property type="molecule type" value="Genomic_DNA"/>
</dbReference>
<evidence type="ECO:0000256" key="2">
    <source>
        <dbReference type="ARBA" id="ARBA00004123"/>
    </source>
</evidence>
<feature type="domain" description="FCP1 homology" evidence="13">
    <location>
        <begin position="221"/>
        <end position="382"/>
    </location>
</feature>
<keyword evidence="15" id="KW-1185">Reference proteome</keyword>
<evidence type="ECO:0000256" key="10">
    <source>
        <dbReference type="ARBA" id="ARBA00047761"/>
    </source>
</evidence>
<sequence>MASSSSSSAVEAATSSAAGMEGGELSLATEEITLAVKWSGKEYTVRVCGDDSVAELKRRICEVTTVLPKRQKLLYPKLAAKLGDDSLLISQLNLKPGVKMTMIGTMWHGHVKGQAELEVKVKMNSGQFKLTQLNVLSKSMIHVYCMLLLLEARCMPVTAVYKCYTSTIEDEIIVDQVDSPEIIDDFELGQDEVIDIKDKFVNKQKLLRRISHYKIKLLNPCRQGKKLLVLDIDYTLFDHKSAAENPHELMRPYLHEFLSAVYAEYDIMIWSATGMKWVELKMGQLGVLNNPNYKITALLDHMAMITVQSDFRGMLDCKPLGLIWAQFPEFYSSTNTIMFDDLRRNFVMNPQNGLTIKPFRKAHLNRSNDQELLRLTQYLLAIAELPDLSQLDHNIWELYAEDGPKRRRHI</sequence>
<dbReference type="InterPro" id="IPR036412">
    <property type="entry name" value="HAD-like_sf"/>
</dbReference>
<dbReference type="Gene3D" id="3.10.20.90">
    <property type="entry name" value="Phosphatidylinositol 3-kinase Catalytic Subunit, Chain A, domain 1"/>
    <property type="match status" value="1"/>
</dbReference>
<dbReference type="InterPro" id="IPR023214">
    <property type="entry name" value="HAD_sf"/>
</dbReference>
<dbReference type="InterPro" id="IPR011943">
    <property type="entry name" value="HAD-SF_hydro_IIID"/>
</dbReference>
<evidence type="ECO:0000256" key="9">
    <source>
        <dbReference type="ARBA" id="ARBA00032039"/>
    </source>
</evidence>
<keyword evidence="8" id="KW-0539">Nucleus</keyword>
<dbReference type="GO" id="GO:0090364">
    <property type="term" value="P:regulation of proteasome assembly"/>
    <property type="evidence" value="ECO:0007669"/>
    <property type="project" value="InterPro"/>
</dbReference>
<organism evidence="14 15">
    <name type="scientific">Zingiber officinale</name>
    <name type="common">Ginger</name>
    <name type="synonym">Amomum zingiber</name>
    <dbReference type="NCBI Taxonomy" id="94328"/>
    <lineage>
        <taxon>Eukaryota</taxon>
        <taxon>Viridiplantae</taxon>
        <taxon>Streptophyta</taxon>
        <taxon>Embryophyta</taxon>
        <taxon>Tracheophyta</taxon>
        <taxon>Spermatophyta</taxon>
        <taxon>Magnoliopsida</taxon>
        <taxon>Liliopsida</taxon>
        <taxon>Zingiberales</taxon>
        <taxon>Zingiberaceae</taxon>
        <taxon>Zingiber</taxon>
    </lineage>
</organism>
<comment type="cofactor">
    <cofactor evidence="1">
        <name>Mg(2+)</name>
        <dbReference type="ChEBI" id="CHEBI:18420"/>
    </cofactor>
</comment>
<dbReference type="CDD" id="cd01813">
    <property type="entry name" value="Ubl_UBLCP1"/>
    <property type="match status" value="1"/>
</dbReference>
<evidence type="ECO:0000256" key="1">
    <source>
        <dbReference type="ARBA" id="ARBA00001946"/>
    </source>
</evidence>
<dbReference type="InterPro" id="IPR029071">
    <property type="entry name" value="Ubiquitin-like_domsf"/>
</dbReference>
<dbReference type="GO" id="GO:0046872">
    <property type="term" value="F:metal ion binding"/>
    <property type="evidence" value="ECO:0007669"/>
    <property type="project" value="UniProtKB-KW"/>
</dbReference>
<keyword evidence="6" id="KW-0460">Magnesium</keyword>
<dbReference type="SMART" id="SM00577">
    <property type="entry name" value="CPDc"/>
    <property type="match status" value="1"/>
</dbReference>
<evidence type="ECO:0000259" key="13">
    <source>
        <dbReference type="PROSITE" id="PS50969"/>
    </source>
</evidence>
<dbReference type="PANTHER" id="PTHR48493:SF1">
    <property type="entry name" value="UBIQUITIN-LIKE DOMAIN-CONTAINING CTD PHOSPHATASE 1"/>
    <property type="match status" value="1"/>
</dbReference>
<evidence type="ECO:0000313" key="15">
    <source>
        <dbReference type="Proteomes" id="UP000734854"/>
    </source>
</evidence>
<evidence type="ECO:0000256" key="7">
    <source>
        <dbReference type="ARBA" id="ARBA00022912"/>
    </source>
</evidence>
<protein>
    <recommendedName>
        <fullName evidence="3">protein-serine/threonine phosphatase</fullName>
        <ecNumber evidence="3">3.1.3.16</ecNumber>
    </recommendedName>
    <alternativeName>
        <fullName evidence="9">Nuclear proteasome inhibitor UBLCP1</fullName>
    </alternativeName>
</protein>
<reference evidence="14 15" key="1">
    <citation type="submission" date="2020-08" db="EMBL/GenBank/DDBJ databases">
        <title>Plant Genome Project.</title>
        <authorList>
            <person name="Zhang R.-G."/>
        </authorList>
    </citation>
    <scope>NUCLEOTIDE SEQUENCE [LARGE SCALE GENOMIC DNA]</scope>
    <source>
        <tissue evidence="14">Rhizome</tissue>
    </source>
</reference>
<evidence type="ECO:0000259" key="12">
    <source>
        <dbReference type="PROSITE" id="PS50053"/>
    </source>
</evidence>
<dbReference type="NCBIfam" id="TIGR02245">
    <property type="entry name" value="HAD_IIID1"/>
    <property type="match status" value="1"/>
</dbReference>
<dbReference type="PROSITE" id="PS50053">
    <property type="entry name" value="UBIQUITIN_2"/>
    <property type="match status" value="1"/>
</dbReference>
<dbReference type="InterPro" id="IPR000626">
    <property type="entry name" value="Ubiquitin-like_dom"/>
</dbReference>
<keyword evidence="5" id="KW-0378">Hydrolase</keyword>
<dbReference type="Pfam" id="PF00240">
    <property type="entry name" value="ubiquitin"/>
    <property type="match status" value="1"/>
</dbReference>
<evidence type="ECO:0000256" key="3">
    <source>
        <dbReference type="ARBA" id="ARBA00013081"/>
    </source>
</evidence>
<dbReference type="Pfam" id="PF03031">
    <property type="entry name" value="NIF"/>
    <property type="match status" value="1"/>
</dbReference>
<dbReference type="Proteomes" id="UP000734854">
    <property type="component" value="Unassembled WGS sequence"/>
</dbReference>
<dbReference type="InterPro" id="IPR004274">
    <property type="entry name" value="FCP1_dom"/>
</dbReference>
<comment type="catalytic activity">
    <reaction evidence="10">
        <text>O-phospho-L-seryl-[protein] + H2O = L-seryl-[protein] + phosphate</text>
        <dbReference type="Rhea" id="RHEA:20629"/>
        <dbReference type="Rhea" id="RHEA-COMP:9863"/>
        <dbReference type="Rhea" id="RHEA-COMP:11604"/>
        <dbReference type="ChEBI" id="CHEBI:15377"/>
        <dbReference type="ChEBI" id="CHEBI:29999"/>
        <dbReference type="ChEBI" id="CHEBI:43474"/>
        <dbReference type="ChEBI" id="CHEBI:83421"/>
        <dbReference type="EC" id="3.1.3.16"/>
    </reaction>
</comment>
<dbReference type="GO" id="GO:0005634">
    <property type="term" value="C:nucleus"/>
    <property type="evidence" value="ECO:0007669"/>
    <property type="project" value="UniProtKB-SubCell"/>
</dbReference>
<dbReference type="Gene3D" id="3.40.50.1000">
    <property type="entry name" value="HAD superfamily/HAD-like"/>
    <property type="match status" value="1"/>
</dbReference>
<dbReference type="GO" id="GO:0004722">
    <property type="term" value="F:protein serine/threonine phosphatase activity"/>
    <property type="evidence" value="ECO:0007669"/>
    <property type="project" value="UniProtKB-EC"/>
</dbReference>
<dbReference type="EC" id="3.1.3.16" evidence="3"/>
<keyword evidence="4" id="KW-0479">Metal-binding</keyword>
<accession>A0A8J5HRB8</accession>
<proteinExistence type="predicted"/>
<dbReference type="SUPFAM" id="SSF56784">
    <property type="entry name" value="HAD-like"/>
    <property type="match status" value="1"/>
</dbReference>
<evidence type="ECO:0000256" key="8">
    <source>
        <dbReference type="ARBA" id="ARBA00023242"/>
    </source>
</evidence>
<comment type="caution">
    <text evidence="14">The sequence shown here is derived from an EMBL/GenBank/DDBJ whole genome shotgun (WGS) entry which is preliminary data.</text>
</comment>
<dbReference type="SMART" id="SM00213">
    <property type="entry name" value="UBQ"/>
    <property type="match status" value="1"/>
</dbReference>
<evidence type="ECO:0000256" key="6">
    <source>
        <dbReference type="ARBA" id="ARBA00022842"/>
    </source>
</evidence>
<dbReference type="SUPFAM" id="SSF54236">
    <property type="entry name" value="Ubiquitin-like"/>
    <property type="match status" value="1"/>
</dbReference>
<dbReference type="InterPro" id="IPR051658">
    <property type="entry name" value="UBLCP1"/>
</dbReference>
<dbReference type="PANTHER" id="PTHR48493">
    <property type="entry name" value="UBIQUITIN-LIKE DOMAIN-CONTAINING CTD PHOSPHATASE 1"/>
    <property type="match status" value="1"/>
</dbReference>
<name>A0A8J5HRB8_ZINOF</name>
<comment type="catalytic activity">
    <reaction evidence="11">
        <text>O-phospho-L-threonyl-[protein] + H2O = L-threonyl-[protein] + phosphate</text>
        <dbReference type="Rhea" id="RHEA:47004"/>
        <dbReference type="Rhea" id="RHEA-COMP:11060"/>
        <dbReference type="Rhea" id="RHEA-COMP:11605"/>
        <dbReference type="ChEBI" id="CHEBI:15377"/>
        <dbReference type="ChEBI" id="CHEBI:30013"/>
        <dbReference type="ChEBI" id="CHEBI:43474"/>
        <dbReference type="ChEBI" id="CHEBI:61977"/>
        <dbReference type="EC" id="3.1.3.16"/>
    </reaction>
</comment>
<evidence type="ECO:0000256" key="5">
    <source>
        <dbReference type="ARBA" id="ARBA00022801"/>
    </source>
</evidence>
<evidence type="ECO:0000256" key="4">
    <source>
        <dbReference type="ARBA" id="ARBA00022723"/>
    </source>
</evidence>
<gene>
    <name evidence="14" type="ORF">ZIOFF_011692</name>
</gene>
<evidence type="ECO:0000256" key="11">
    <source>
        <dbReference type="ARBA" id="ARBA00048336"/>
    </source>
</evidence>
<dbReference type="PROSITE" id="PS50969">
    <property type="entry name" value="FCP1"/>
    <property type="match status" value="1"/>
</dbReference>
<dbReference type="AlphaFoldDB" id="A0A8J5HRB8"/>
<comment type="subcellular location">
    <subcellularLocation>
        <location evidence="2">Nucleus</location>
    </subcellularLocation>
</comment>
<feature type="domain" description="Ubiquitin-like" evidence="12">
    <location>
        <begin position="32"/>
        <end position="109"/>
    </location>
</feature>
<keyword evidence="7" id="KW-0904">Protein phosphatase</keyword>